<keyword evidence="4" id="KW-1185">Reference proteome</keyword>
<dbReference type="PROSITE" id="PS50011">
    <property type="entry name" value="PROTEIN_KINASE_DOM"/>
    <property type="match status" value="1"/>
</dbReference>
<feature type="domain" description="Protein kinase" evidence="2">
    <location>
        <begin position="239"/>
        <end position="594"/>
    </location>
</feature>
<dbReference type="GO" id="GO:0009507">
    <property type="term" value="C:chloroplast"/>
    <property type="evidence" value="ECO:0007669"/>
    <property type="project" value="EnsemblPlants"/>
</dbReference>
<dbReference type="AlphaFoldDB" id="A0A388KU03"/>
<sequence length="612" mass="65930">MAGITPVVCVPACSSTTAPAPASAAIRSAGHHHAQSKASAAAERMAMTASSSGASGSSSCAPICAKLKVRKDGPTAGRRGTSPLSASPPCLLAGAAGAGIATGRLLRGGAAPSSLPAHLCPRRHRRRSRAVICASVEIGIVDNLDSLLASSTDTLRHVASSQPFIPGQLAQAAISGIKEFTALPQDQQVKSVVVGILTWVYLTARPGILLGALDAYIFAPIQALAEVALGRRNFKRTDFIVGQRLGEGSFGTVYEGALLKPVSGQNGAAADNNGRMQEDTVGRRSRRLDEVEDSQKLRRVILKKVKTGVEGAEESGEVEEWFNRRMRRIAPEICASYLGSFVSDATRGQFTEGGRWLVWDYEGDSTLADFMKARDFPDNLEEPLFGTALRATQRMSRQSLIIKKIMRQIIGGLKKMHATGIVHRDVKPSNLMVVDAGRLKLIDFGAATDLRVGKNYVPDQAILDPDYCPPEQLVLPEDTPEPPPGPLAAVLSPILWQVNHPDLFDMYSAGVILLQMASPQLRTPIGLSSLKMELKECDWELKIWRNRSRLRPDLSLLDMDGGRGWDLATKLVCQRGPLRRGRLSAEAALRHPYFLLGADQAISLMSTLSISK</sequence>
<reference evidence="3 4" key="1">
    <citation type="journal article" date="2018" name="Cell">
        <title>The Chara Genome: Secondary Complexity and Implications for Plant Terrestrialization.</title>
        <authorList>
            <person name="Nishiyama T."/>
            <person name="Sakayama H."/>
            <person name="Vries J.D."/>
            <person name="Buschmann H."/>
            <person name="Saint-Marcoux D."/>
            <person name="Ullrich K.K."/>
            <person name="Haas F.B."/>
            <person name="Vanderstraeten L."/>
            <person name="Becker D."/>
            <person name="Lang D."/>
            <person name="Vosolsobe S."/>
            <person name="Rombauts S."/>
            <person name="Wilhelmsson P.K.I."/>
            <person name="Janitza P."/>
            <person name="Kern R."/>
            <person name="Heyl A."/>
            <person name="Rumpler F."/>
            <person name="Villalobos L.I.A.C."/>
            <person name="Clay J.M."/>
            <person name="Skokan R."/>
            <person name="Toyoda A."/>
            <person name="Suzuki Y."/>
            <person name="Kagoshima H."/>
            <person name="Schijlen E."/>
            <person name="Tajeshwar N."/>
            <person name="Catarino B."/>
            <person name="Hetherington A.J."/>
            <person name="Saltykova A."/>
            <person name="Bonnot C."/>
            <person name="Breuninger H."/>
            <person name="Symeonidi A."/>
            <person name="Radhakrishnan G.V."/>
            <person name="Van Nieuwerburgh F."/>
            <person name="Deforce D."/>
            <person name="Chang C."/>
            <person name="Karol K.G."/>
            <person name="Hedrich R."/>
            <person name="Ulvskov P."/>
            <person name="Glockner G."/>
            <person name="Delwiche C.F."/>
            <person name="Petrasek J."/>
            <person name="Van de Peer Y."/>
            <person name="Friml J."/>
            <person name="Beilby M."/>
            <person name="Dolan L."/>
            <person name="Kohara Y."/>
            <person name="Sugano S."/>
            <person name="Fujiyama A."/>
            <person name="Delaux P.-M."/>
            <person name="Quint M."/>
            <person name="TheiBen G."/>
            <person name="Hagemann M."/>
            <person name="Harholt J."/>
            <person name="Dunand C."/>
            <person name="Zachgo S."/>
            <person name="Langdale J."/>
            <person name="Maumus F."/>
            <person name="Straeten D.V.D."/>
            <person name="Gould S.B."/>
            <person name="Rensing S.A."/>
        </authorList>
    </citation>
    <scope>NUCLEOTIDE SEQUENCE [LARGE SCALE GENOMIC DNA]</scope>
    <source>
        <strain evidence="3 4">S276</strain>
    </source>
</reference>
<dbReference type="InterPro" id="IPR000719">
    <property type="entry name" value="Prot_kinase_dom"/>
</dbReference>
<proteinExistence type="predicted"/>
<evidence type="ECO:0000259" key="2">
    <source>
        <dbReference type="PROSITE" id="PS50011"/>
    </source>
</evidence>
<organism evidence="3 4">
    <name type="scientific">Chara braunii</name>
    <name type="common">Braun's stonewort</name>
    <dbReference type="NCBI Taxonomy" id="69332"/>
    <lineage>
        <taxon>Eukaryota</taxon>
        <taxon>Viridiplantae</taxon>
        <taxon>Streptophyta</taxon>
        <taxon>Charophyceae</taxon>
        <taxon>Charales</taxon>
        <taxon>Characeae</taxon>
        <taxon>Chara</taxon>
    </lineage>
</organism>
<name>A0A388KU03_CHABU</name>
<dbReference type="Gramene" id="GBG73531">
    <property type="protein sequence ID" value="GBG73531"/>
    <property type="gene ID" value="CBR_g16874"/>
</dbReference>
<dbReference type="SMART" id="SM00220">
    <property type="entry name" value="S_TKc"/>
    <property type="match status" value="1"/>
</dbReference>
<dbReference type="PANTHER" id="PTHR46699:SF1">
    <property type="entry name" value="SERINE_THREONINE-PROTEIN KINASE STN8, CHLOROPLASTIC"/>
    <property type="match status" value="1"/>
</dbReference>
<evidence type="ECO:0000313" key="3">
    <source>
        <dbReference type="EMBL" id="GBG73531.1"/>
    </source>
</evidence>
<dbReference type="SUPFAM" id="SSF56112">
    <property type="entry name" value="Protein kinase-like (PK-like)"/>
    <property type="match status" value="1"/>
</dbReference>
<protein>
    <recommendedName>
        <fullName evidence="2">Protein kinase domain-containing protein</fullName>
    </recommendedName>
</protein>
<feature type="region of interest" description="Disordered" evidence="1">
    <location>
        <begin position="265"/>
        <end position="284"/>
    </location>
</feature>
<dbReference type="STRING" id="69332.A0A388KU03"/>
<dbReference type="InterPro" id="IPR008271">
    <property type="entry name" value="Ser/Thr_kinase_AS"/>
</dbReference>
<dbReference type="PANTHER" id="PTHR46699">
    <property type="entry name" value="SERINE/THREONINE-PROTEIN KINASE STN8, CHLOROPLASTIC-RELATED"/>
    <property type="match status" value="1"/>
</dbReference>
<dbReference type="GO" id="GO:0005524">
    <property type="term" value="F:ATP binding"/>
    <property type="evidence" value="ECO:0007669"/>
    <property type="project" value="InterPro"/>
</dbReference>
<dbReference type="GO" id="GO:0009579">
    <property type="term" value="C:thylakoid"/>
    <property type="evidence" value="ECO:0007669"/>
    <property type="project" value="EnsemblPlants"/>
</dbReference>
<dbReference type="Gene3D" id="3.30.200.20">
    <property type="entry name" value="Phosphorylase Kinase, domain 1"/>
    <property type="match status" value="1"/>
</dbReference>
<dbReference type="EMBL" id="BFEA01000185">
    <property type="protein sequence ID" value="GBG73531.1"/>
    <property type="molecule type" value="Genomic_DNA"/>
</dbReference>
<gene>
    <name evidence="3" type="ORF">CBR_g16874</name>
</gene>
<dbReference type="OrthoDB" id="10252171at2759"/>
<evidence type="ECO:0000313" key="4">
    <source>
        <dbReference type="Proteomes" id="UP000265515"/>
    </source>
</evidence>
<dbReference type="PROSITE" id="PS00108">
    <property type="entry name" value="PROTEIN_KINASE_ST"/>
    <property type="match status" value="1"/>
</dbReference>
<dbReference type="GO" id="GO:0042549">
    <property type="term" value="P:photosystem II stabilization"/>
    <property type="evidence" value="ECO:0007669"/>
    <property type="project" value="EnsemblPlants"/>
</dbReference>
<evidence type="ECO:0000256" key="1">
    <source>
        <dbReference type="SAM" id="MobiDB-lite"/>
    </source>
</evidence>
<dbReference type="OMA" id="ENFIMPE"/>
<comment type="caution">
    <text evidence="3">The sequence shown here is derived from an EMBL/GenBank/DDBJ whole genome shotgun (WGS) entry which is preliminary data.</text>
</comment>
<dbReference type="GO" id="GO:0004672">
    <property type="term" value="F:protein kinase activity"/>
    <property type="evidence" value="ECO:0007669"/>
    <property type="project" value="EnsemblPlants"/>
</dbReference>
<dbReference type="Proteomes" id="UP000265515">
    <property type="component" value="Unassembled WGS sequence"/>
</dbReference>
<dbReference type="InterPro" id="IPR011009">
    <property type="entry name" value="Kinase-like_dom_sf"/>
</dbReference>
<dbReference type="Pfam" id="PF00069">
    <property type="entry name" value="Pkinase"/>
    <property type="match status" value="1"/>
</dbReference>
<dbReference type="Gene3D" id="1.10.510.10">
    <property type="entry name" value="Transferase(Phosphotransferase) domain 1"/>
    <property type="match status" value="1"/>
</dbReference>
<accession>A0A388KU03</accession>